<dbReference type="AlphaFoldDB" id="A0A495QYH9"/>
<dbReference type="GO" id="GO:0006457">
    <property type="term" value="P:protein folding"/>
    <property type="evidence" value="ECO:0007669"/>
    <property type="project" value="InterPro"/>
</dbReference>
<comment type="subcellular location">
    <subcellularLocation>
        <location evidence="3">Cytoplasm</location>
    </subcellularLocation>
</comment>
<comment type="caution">
    <text evidence="10">The sequence shown here is derived from an EMBL/GenBank/DDBJ whole genome shotgun (WGS) entry which is preliminary data.</text>
</comment>
<dbReference type="InterPro" id="IPR029000">
    <property type="entry name" value="Cyclophilin-like_dom_sf"/>
</dbReference>
<dbReference type="PROSITE" id="PS50072">
    <property type="entry name" value="CSA_PPIASE_2"/>
    <property type="match status" value="1"/>
</dbReference>
<dbReference type="PANTHER" id="PTHR45625">
    <property type="entry name" value="PEPTIDYL-PROLYL CIS-TRANS ISOMERASE-RELATED"/>
    <property type="match status" value="1"/>
</dbReference>
<evidence type="ECO:0000256" key="4">
    <source>
        <dbReference type="ARBA" id="ARBA00007365"/>
    </source>
</evidence>
<dbReference type="EMBL" id="RBWU01000001">
    <property type="protein sequence ID" value="RKS79251.1"/>
    <property type="molecule type" value="Genomic_DNA"/>
</dbReference>
<dbReference type="InterPro" id="IPR002130">
    <property type="entry name" value="Cyclophilin-type_PPIase_dom"/>
</dbReference>
<comment type="function">
    <text evidence="2 8">PPIases accelerate the folding of proteins. It catalyzes the cis-trans isomerization of proline imidic peptide bonds in oligopeptides.</text>
</comment>
<evidence type="ECO:0000259" key="9">
    <source>
        <dbReference type="PROSITE" id="PS50072"/>
    </source>
</evidence>
<sequence>MQPSQSPGGKPRTRDRSITQRDIFGHDRDRVITITEIGGESVANEIFARLTTSMGTIVVQLYPEQAPETVANFVELAEGTRTWHDPRTGQKTNAPLYNGTIFHRIIDQFMIQGGDPLGTGTGDPGYKFKDEFHPDLKFNKPYLLAMANAGPGTNGSQFFITLSVGHTQHLTGRHTIFGKVIEGTDVVDRIGKVETGAQDRPKTDVVLESVTIERR</sequence>
<dbReference type="Gene3D" id="2.40.100.10">
    <property type="entry name" value="Cyclophilin-like"/>
    <property type="match status" value="1"/>
</dbReference>
<dbReference type="SUPFAM" id="SSF50891">
    <property type="entry name" value="Cyclophilin-like"/>
    <property type="match status" value="1"/>
</dbReference>
<evidence type="ECO:0000313" key="10">
    <source>
        <dbReference type="EMBL" id="RKS79251.1"/>
    </source>
</evidence>
<dbReference type="PRINTS" id="PR00153">
    <property type="entry name" value="CSAPPISMRASE"/>
</dbReference>
<reference evidence="10 11" key="1">
    <citation type="submission" date="2018-10" db="EMBL/GenBank/DDBJ databases">
        <title>Genomic Encyclopedia of Archaeal and Bacterial Type Strains, Phase II (KMG-II): from individual species to whole genera.</title>
        <authorList>
            <person name="Goeker M."/>
        </authorList>
    </citation>
    <scope>NUCLEOTIDE SEQUENCE [LARGE SCALE GENOMIC DNA]</scope>
    <source>
        <strain evidence="10 11">DSM 43383</strain>
    </source>
</reference>
<evidence type="ECO:0000313" key="11">
    <source>
        <dbReference type="Proteomes" id="UP000274601"/>
    </source>
</evidence>
<dbReference type="PROSITE" id="PS00170">
    <property type="entry name" value="CSA_PPIASE_1"/>
    <property type="match status" value="1"/>
</dbReference>
<keyword evidence="5" id="KW-0963">Cytoplasm</keyword>
<evidence type="ECO:0000256" key="3">
    <source>
        <dbReference type="ARBA" id="ARBA00004496"/>
    </source>
</evidence>
<dbReference type="Proteomes" id="UP000274601">
    <property type="component" value="Unassembled WGS sequence"/>
</dbReference>
<evidence type="ECO:0000256" key="8">
    <source>
        <dbReference type="RuleBase" id="RU363019"/>
    </source>
</evidence>
<evidence type="ECO:0000256" key="2">
    <source>
        <dbReference type="ARBA" id="ARBA00002388"/>
    </source>
</evidence>
<proteinExistence type="inferred from homology"/>
<dbReference type="InterPro" id="IPR020892">
    <property type="entry name" value="Cyclophilin-type_PPIase_CS"/>
</dbReference>
<evidence type="ECO:0000256" key="6">
    <source>
        <dbReference type="ARBA" id="ARBA00023110"/>
    </source>
</evidence>
<organism evidence="10 11">
    <name type="scientific">Actinomadura pelletieri DSM 43383</name>
    <dbReference type="NCBI Taxonomy" id="1120940"/>
    <lineage>
        <taxon>Bacteria</taxon>
        <taxon>Bacillati</taxon>
        <taxon>Actinomycetota</taxon>
        <taxon>Actinomycetes</taxon>
        <taxon>Streptosporangiales</taxon>
        <taxon>Thermomonosporaceae</taxon>
        <taxon>Actinomadura</taxon>
    </lineage>
</organism>
<evidence type="ECO:0000256" key="7">
    <source>
        <dbReference type="ARBA" id="ARBA00023235"/>
    </source>
</evidence>
<gene>
    <name evidence="10" type="ORF">BZB76_0702</name>
</gene>
<dbReference type="PANTHER" id="PTHR45625:SF4">
    <property type="entry name" value="PEPTIDYLPROLYL ISOMERASE DOMAIN AND WD REPEAT-CONTAINING PROTEIN 1"/>
    <property type="match status" value="1"/>
</dbReference>
<dbReference type="EC" id="5.2.1.8" evidence="8"/>
<dbReference type="GO" id="GO:0005737">
    <property type="term" value="C:cytoplasm"/>
    <property type="evidence" value="ECO:0007669"/>
    <property type="project" value="UniProtKB-SubCell"/>
</dbReference>
<comment type="catalytic activity">
    <reaction evidence="1 8">
        <text>[protein]-peptidylproline (omega=180) = [protein]-peptidylproline (omega=0)</text>
        <dbReference type="Rhea" id="RHEA:16237"/>
        <dbReference type="Rhea" id="RHEA-COMP:10747"/>
        <dbReference type="Rhea" id="RHEA-COMP:10748"/>
        <dbReference type="ChEBI" id="CHEBI:83833"/>
        <dbReference type="ChEBI" id="CHEBI:83834"/>
        <dbReference type="EC" id="5.2.1.8"/>
    </reaction>
</comment>
<evidence type="ECO:0000256" key="1">
    <source>
        <dbReference type="ARBA" id="ARBA00000971"/>
    </source>
</evidence>
<dbReference type="Pfam" id="PF00160">
    <property type="entry name" value="Pro_isomerase"/>
    <property type="match status" value="1"/>
</dbReference>
<dbReference type="GO" id="GO:0003755">
    <property type="term" value="F:peptidyl-prolyl cis-trans isomerase activity"/>
    <property type="evidence" value="ECO:0007669"/>
    <property type="project" value="UniProtKB-UniRule"/>
</dbReference>
<accession>A0A495QYH9</accession>
<evidence type="ECO:0000256" key="5">
    <source>
        <dbReference type="ARBA" id="ARBA00022490"/>
    </source>
</evidence>
<comment type="similarity">
    <text evidence="4 8">Belongs to the cyclophilin-type PPIase family.</text>
</comment>
<dbReference type="InterPro" id="IPR044666">
    <property type="entry name" value="Cyclophilin_A-like"/>
</dbReference>
<keyword evidence="11" id="KW-1185">Reference proteome</keyword>
<dbReference type="FunFam" id="2.40.100.10:FF:000028">
    <property type="entry name" value="Peptidyl-prolyl cis-trans isomerase"/>
    <property type="match status" value="1"/>
</dbReference>
<keyword evidence="6 8" id="KW-0697">Rotamase</keyword>
<protein>
    <recommendedName>
        <fullName evidence="8">Peptidyl-prolyl cis-trans isomerase</fullName>
        <shortName evidence="8">PPIase</shortName>
        <ecNumber evidence="8">5.2.1.8</ecNumber>
    </recommendedName>
</protein>
<feature type="domain" description="PPIase cyclophilin-type" evidence="9">
    <location>
        <begin position="52"/>
        <end position="212"/>
    </location>
</feature>
<name>A0A495QYH9_9ACTN</name>
<dbReference type="CDD" id="cd00317">
    <property type="entry name" value="cyclophilin"/>
    <property type="match status" value="1"/>
</dbReference>
<keyword evidence="7 8" id="KW-0413">Isomerase</keyword>